<gene>
    <name evidence="1" type="ORF">J2795_003220</name>
</gene>
<protein>
    <submittedName>
        <fullName evidence="1">Restriction endonuclease S subunit</fullName>
    </submittedName>
</protein>
<dbReference type="EMBL" id="JAVDRG010000005">
    <property type="protein sequence ID" value="MDR6442495.1"/>
    <property type="molecule type" value="Genomic_DNA"/>
</dbReference>
<organism evidence="1 2">
    <name type="scientific">Chryseobacterium bernardetii</name>
    <dbReference type="NCBI Taxonomy" id="1241978"/>
    <lineage>
        <taxon>Bacteria</taxon>
        <taxon>Pseudomonadati</taxon>
        <taxon>Bacteroidota</taxon>
        <taxon>Flavobacteriia</taxon>
        <taxon>Flavobacteriales</taxon>
        <taxon>Weeksellaceae</taxon>
        <taxon>Chryseobacterium group</taxon>
        <taxon>Chryseobacterium</taxon>
    </lineage>
</organism>
<keyword evidence="1" id="KW-0540">Nuclease</keyword>
<dbReference type="Proteomes" id="UP001184376">
    <property type="component" value="Unassembled WGS sequence"/>
</dbReference>
<keyword evidence="1" id="KW-0255">Endonuclease</keyword>
<reference evidence="1" key="1">
    <citation type="submission" date="2023-07" db="EMBL/GenBank/DDBJ databases">
        <title>Sorghum-associated microbial communities from plants grown in Nebraska, USA.</title>
        <authorList>
            <person name="Schachtman D."/>
        </authorList>
    </citation>
    <scope>NUCLEOTIDE SEQUENCE</scope>
    <source>
        <strain evidence="1">DS1280</strain>
    </source>
</reference>
<comment type="caution">
    <text evidence="1">The sequence shown here is derived from an EMBL/GenBank/DDBJ whole genome shotgun (WGS) entry which is preliminary data.</text>
</comment>
<evidence type="ECO:0000313" key="2">
    <source>
        <dbReference type="Proteomes" id="UP001184376"/>
    </source>
</evidence>
<sequence>MEQYKLEESLDTKKVFLIKRSKLENVIDSNFYTPFFVELIKKLENSTTSKFIKLSKVLSKITDGSHHSPESNFIYTNNYITVKDLNDDGEIDLINCLKISDKDFSQLVKNGCQPSINDILFSKDGTIGKTHLVKENNFVVLSSLAILTPKPDKVLPQYLEYILKSNIVIHLIKRSMGGSALKRIILKNISDLKVPIPSKEIQQQIVDIYNSAYTQKQAKEVEAKELLASIDSYLLNELGITLPVKDSSLEARIFTTMFSDISGGRFDPKLYDRTTTDLKQAIKNIDRTKFTTKRLKDILIESVAGDWGIESEGIDIEGYKKCLVIRATEFNNDYNLTLDNSRVKYRLIKEEKLSKLNIKEGDLLIEKSGGSPDQPVGRIALITNDYLDKGALAFSNFIHKITVDENVVNSNYLFSFLKTVYNIKLTEAMQSQTNGIRNLIMSAYLNQNIVLPIDSNGNIDINKQIKIADFIVEIRSKSRQLRQEANSILEKAKQEVEQIILG</sequence>
<accession>A0ACC6IXI7</accession>
<name>A0ACC6IXI7_9FLAO</name>
<evidence type="ECO:0000313" key="1">
    <source>
        <dbReference type="EMBL" id="MDR6442495.1"/>
    </source>
</evidence>
<keyword evidence="2" id="KW-1185">Reference proteome</keyword>
<proteinExistence type="predicted"/>
<keyword evidence="1" id="KW-0378">Hydrolase</keyword>